<dbReference type="EMBL" id="CM037153">
    <property type="protein sequence ID" value="KAH7858571.1"/>
    <property type="molecule type" value="Genomic_DNA"/>
</dbReference>
<evidence type="ECO:0000313" key="1">
    <source>
        <dbReference type="EMBL" id="KAH7858571.1"/>
    </source>
</evidence>
<protein>
    <submittedName>
        <fullName evidence="1">Uncharacterized protein</fullName>
    </submittedName>
</protein>
<accession>A0ACB7YYG7</accession>
<name>A0ACB7YYG7_9ERIC</name>
<comment type="caution">
    <text evidence="1">The sequence shown here is derived from an EMBL/GenBank/DDBJ whole genome shotgun (WGS) entry which is preliminary data.</text>
</comment>
<reference evidence="1 2" key="1">
    <citation type="journal article" date="2021" name="Hortic Res">
        <title>High-quality reference genome and annotation aids understanding of berry development for evergreen blueberry (Vaccinium darrowii).</title>
        <authorList>
            <person name="Yu J."/>
            <person name="Hulse-Kemp A.M."/>
            <person name="Babiker E."/>
            <person name="Staton M."/>
        </authorList>
    </citation>
    <scope>NUCLEOTIDE SEQUENCE [LARGE SCALE GENOMIC DNA]</scope>
    <source>
        <strain evidence="2">cv. NJ 8807/NJ 8810</strain>
        <tissue evidence="1">Young leaf</tissue>
    </source>
</reference>
<proteinExistence type="predicted"/>
<keyword evidence="2" id="KW-1185">Reference proteome</keyword>
<evidence type="ECO:0000313" key="2">
    <source>
        <dbReference type="Proteomes" id="UP000828048"/>
    </source>
</evidence>
<organism evidence="1 2">
    <name type="scientific">Vaccinium darrowii</name>
    <dbReference type="NCBI Taxonomy" id="229202"/>
    <lineage>
        <taxon>Eukaryota</taxon>
        <taxon>Viridiplantae</taxon>
        <taxon>Streptophyta</taxon>
        <taxon>Embryophyta</taxon>
        <taxon>Tracheophyta</taxon>
        <taxon>Spermatophyta</taxon>
        <taxon>Magnoliopsida</taxon>
        <taxon>eudicotyledons</taxon>
        <taxon>Gunneridae</taxon>
        <taxon>Pentapetalae</taxon>
        <taxon>asterids</taxon>
        <taxon>Ericales</taxon>
        <taxon>Ericaceae</taxon>
        <taxon>Vaccinioideae</taxon>
        <taxon>Vaccinieae</taxon>
        <taxon>Vaccinium</taxon>
    </lineage>
</organism>
<gene>
    <name evidence="1" type="ORF">Vadar_025402</name>
</gene>
<dbReference type="Proteomes" id="UP000828048">
    <property type="component" value="Chromosome 3"/>
</dbReference>
<sequence>MKTGPEFSSNRGLSLMKTGPEFSSNRGLTFQIKGNFTRGAMPTIRDLVFLGCQKCNHFLSKYKWDNNEKHLKPETGLLKLRQVLKVFANLRPAYVLLQMLILYFYLILLVDTSTLKKEVAEGVDLMVVRELTGGINALEKKSNDNSLRVCIIFSKLFSVLIDVSLFVANSKHIEKIGCHIAQTKKKKLQFDTIVTINIFGDILSDEVSMIMGIIGMLPSASLGKEGPGLFEPIHGSAPDIAGQDKAKLANPLATILSAAMLLKYGLGEVKAAQRIENFVRATYTPKEITLLDARRWAERWFSLCFRSHVN</sequence>